<protein>
    <submittedName>
        <fullName evidence="1">TIGR03643 family protein</fullName>
    </submittedName>
</protein>
<dbReference type="Pfam" id="PF10985">
    <property type="entry name" value="DUF2805"/>
    <property type="match status" value="1"/>
</dbReference>
<gene>
    <name evidence="1" type="ORF">O0931_15960</name>
</gene>
<dbReference type="Proteomes" id="UP001144341">
    <property type="component" value="Unassembled WGS sequence"/>
</dbReference>
<comment type="caution">
    <text evidence="1">The sequence shown here is derived from an EMBL/GenBank/DDBJ whole genome shotgun (WGS) entry which is preliminary data.</text>
</comment>
<keyword evidence="2" id="KW-1185">Reference proteome</keyword>
<reference evidence="1" key="1">
    <citation type="submission" date="2022-12" db="EMBL/GenBank/DDBJ databases">
        <title>Genome sequence of SJ11.</title>
        <authorList>
            <person name="Woo H."/>
        </authorList>
    </citation>
    <scope>NUCLEOTIDE SEQUENCE</scope>
    <source>
        <strain evidence="1">SJ11</strain>
    </source>
</reference>
<evidence type="ECO:0000313" key="2">
    <source>
        <dbReference type="Proteomes" id="UP001144341"/>
    </source>
</evidence>
<accession>A0ABT4L332</accession>
<dbReference type="EMBL" id="JAPWGL010000004">
    <property type="protein sequence ID" value="MCZ4224807.1"/>
    <property type="molecule type" value="Genomic_DNA"/>
</dbReference>
<name>A0ABT4L332_9SPHI</name>
<evidence type="ECO:0000313" key="1">
    <source>
        <dbReference type="EMBL" id="MCZ4224807.1"/>
    </source>
</evidence>
<dbReference type="InterPro" id="IPR019882">
    <property type="entry name" value="CHP03643"/>
</dbReference>
<dbReference type="RefSeq" id="WP_269416471.1">
    <property type="nucleotide sequence ID" value="NZ_JAPWGL010000004.1"/>
</dbReference>
<organism evidence="1 2">
    <name type="scientific">Pedobacter rhodius</name>
    <dbReference type="NCBI Taxonomy" id="3004098"/>
    <lineage>
        <taxon>Bacteria</taxon>
        <taxon>Pseudomonadati</taxon>
        <taxon>Bacteroidota</taxon>
        <taxon>Sphingobacteriia</taxon>
        <taxon>Sphingobacteriales</taxon>
        <taxon>Sphingobacteriaceae</taxon>
        <taxon>Pedobacter</taxon>
    </lineage>
</organism>
<sequence length="97" mass="11748">MKGKIVLNLLDTDRVIEMAWEDRTPFDAIKFQFGLSEQQVIELMRQQIKRSSFKRWRTRVQGRATKHTMLSFQNDFTFKCDRQRQISFNKISKKSFR</sequence>
<proteinExistence type="predicted"/>
<dbReference type="NCBIfam" id="TIGR03643">
    <property type="entry name" value="TIGR03643 family protein"/>
    <property type="match status" value="1"/>
</dbReference>